<keyword evidence="3" id="KW-1185">Reference proteome</keyword>
<accession>A0A3P7TB30</accession>
<dbReference type="OrthoDB" id="5824068at2759"/>
<reference evidence="2 3" key="1">
    <citation type="submission" date="2018-11" db="EMBL/GenBank/DDBJ databases">
        <authorList>
            <consortium name="Pathogen Informatics"/>
        </authorList>
    </citation>
    <scope>NUCLEOTIDE SEQUENCE [LARGE SCALE GENOMIC DNA]</scope>
</reference>
<evidence type="ECO:0000313" key="4">
    <source>
        <dbReference type="WBParaSite" id="HPBE_0000070701-mRNA-1"/>
    </source>
</evidence>
<organism evidence="3 4">
    <name type="scientific">Heligmosomoides polygyrus</name>
    <name type="common">Parasitic roundworm</name>
    <dbReference type="NCBI Taxonomy" id="6339"/>
    <lineage>
        <taxon>Eukaryota</taxon>
        <taxon>Metazoa</taxon>
        <taxon>Ecdysozoa</taxon>
        <taxon>Nematoda</taxon>
        <taxon>Chromadorea</taxon>
        <taxon>Rhabditida</taxon>
        <taxon>Rhabditina</taxon>
        <taxon>Rhabditomorpha</taxon>
        <taxon>Strongyloidea</taxon>
        <taxon>Heligmosomidae</taxon>
        <taxon>Heligmosomoides</taxon>
    </lineage>
</organism>
<evidence type="ECO:0000313" key="3">
    <source>
        <dbReference type="Proteomes" id="UP000050761"/>
    </source>
</evidence>
<dbReference type="Proteomes" id="UP000050761">
    <property type="component" value="Unassembled WGS sequence"/>
</dbReference>
<accession>A0A183F3G5</accession>
<sequence>MNLTKVMFMRNGQVSGAPFSFNGTNISECSSNMHLDLDVNMGNDLAPELGKRKRTAWGAFKSVAEVVKKNVQHRAHLFDFTLLPELTYAQTPELYEGRMNTRASRSVKSREDDSRSDKI</sequence>
<protein>
    <submittedName>
        <fullName evidence="2 4">Uncharacterized protein</fullName>
    </submittedName>
</protein>
<name>A0A183F3G5_HELPZ</name>
<dbReference type="WBParaSite" id="HPBE_0000070701-mRNA-1">
    <property type="protein sequence ID" value="HPBE_0000070701-mRNA-1"/>
    <property type="gene ID" value="HPBE_0000070701"/>
</dbReference>
<dbReference type="AlphaFoldDB" id="A0A183F3G5"/>
<reference evidence="4" key="2">
    <citation type="submission" date="2019-09" db="UniProtKB">
        <authorList>
            <consortium name="WormBaseParasite"/>
        </authorList>
    </citation>
    <scope>IDENTIFICATION</scope>
</reference>
<feature type="compositionally biased region" description="Basic and acidic residues" evidence="1">
    <location>
        <begin position="108"/>
        <end position="119"/>
    </location>
</feature>
<feature type="region of interest" description="Disordered" evidence="1">
    <location>
        <begin position="97"/>
        <end position="119"/>
    </location>
</feature>
<dbReference type="EMBL" id="UZAH01000570">
    <property type="protein sequence ID" value="VDO19090.1"/>
    <property type="molecule type" value="Genomic_DNA"/>
</dbReference>
<gene>
    <name evidence="2" type="ORF">HPBE_LOCUS708</name>
</gene>
<proteinExistence type="predicted"/>
<evidence type="ECO:0000313" key="2">
    <source>
        <dbReference type="EMBL" id="VDO19090.1"/>
    </source>
</evidence>
<evidence type="ECO:0000256" key="1">
    <source>
        <dbReference type="SAM" id="MobiDB-lite"/>
    </source>
</evidence>